<comment type="caution">
    <text evidence="1">The sequence shown here is derived from an EMBL/GenBank/DDBJ whole genome shotgun (WGS) entry which is preliminary data.</text>
</comment>
<reference evidence="1" key="1">
    <citation type="submission" date="2018-10" db="EMBL/GenBank/DDBJ databases">
        <title>Iterative Subtractive Binning of Freshwater Chronoseries Metagenomes Recovers Nearly Complete Genomes from over Four Hundred Novel Species.</title>
        <authorList>
            <person name="Rodriguez-R L.M."/>
            <person name="Tsementzi D."/>
            <person name="Luo C."/>
            <person name="Konstantinidis K.T."/>
        </authorList>
    </citation>
    <scope>NUCLEOTIDE SEQUENCE</scope>
    <source>
        <strain evidence="1">WB7_6_001</strain>
    </source>
</reference>
<sequence>MPKSFADYLIAYAAEKVAAANEISIWQGSASTSGQFDGLYSTALVDPLLPPAQLVPSVAISASNVIAQMQLVYDAIPANLYGKPDLKIYVSQNVAKAYVAALGGFGLLANSEANAGTNNLGTQWYANGSLTFNGLPVFMANGLPADSMMATTVSNLYFGCSLLSDTQEVRVIDTSSTLGDDNVRIVMRMAAGAQYGVIEDI</sequence>
<evidence type="ECO:0000313" key="2">
    <source>
        <dbReference type="Proteomes" id="UP000713222"/>
    </source>
</evidence>
<evidence type="ECO:0000313" key="1">
    <source>
        <dbReference type="EMBL" id="NBN88538.1"/>
    </source>
</evidence>
<name>A0A964UZA4_9PROT</name>
<accession>A0A964UZA4</accession>
<gene>
    <name evidence="1" type="ORF">EBV32_05585</name>
</gene>
<evidence type="ECO:0008006" key="3">
    <source>
        <dbReference type="Google" id="ProtNLM"/>
    </source>
</evidence>
<protein>
    <recommendedName>
        <fullName evidence="3">Phage major capsid protein</fullName>
    </recommendedName>
</protein>
<proteinExistence type="predicted"/>
<feature type="non-terminal residue" evidence="1">
    <location>
        <position position="201"/>
    </location>
</feature>
<dbReference type="AlphaFoldDB" id="A0A964UZA4"/>
<dbReference type="EMBL" id="RGET01000159">
    <property type="protein sequence ID" value="NBN88538.1"/>
    <property type="molecule type" value="Genomic_DNA"/>
</dbReference>
<dbReference type="Proteomes" id="UP000713222">
    <property type="component" value="Unassembled WGS sequence"/>
</dbReference>
<organism evidence="1 2">
    <name type="scientific">Candidatus Fonsibacter lacus</name>
    <dbReference type="NCBI Taxonomy" id="2576439"/>
    <lineage>
        <taxon>Bacteria</taxon>
        <taxon>Pseudomonadati</taxon>
        <taxon>Pseudomonadota</taxon>
        <taxon>Alphaproteobacteria</taxon>
        <taxon>Candidatus Pelagibacterales</taxon>
        <taxon>Candidatus Pelagibacterales incertae sedis</taxon>
        <taxon>Candidatus Fonsibacter</taxon>
    </lineage>
</organism>